<organism evidence="1 2">
    <name type="scientific">Bacteroides fragilis str. S36L11</name>
    <dbReference type="NCBI Taxonomy" id="1339327"/>
    <lineage>
        <taxon>Bacteria</taxon>
        <taxon>Pseudomonadati</taxon>
        <taxon>Bacteroidota</taxon>
        <taxon>Bacteroidia</taxon>
        <taxon>Bacteroidales</taxon>
        <taxon>Bacteroidaceae</taxon>
        <taxon>Bacteroides</taxon>
    </lineage>
</organism>
<evidence type="ECO:0000313" key="2">
    <source>
        <dbReference type="Proteomes" id="UP000022082"/>
    </source>
</evidence>
<comment type="caution">
    <text evidence="1">The sequence shown here is derived from an EMBL/GenBank/DDBJ whole genome shotgun (WGS) entry which is preliminary data.</text>
</comment>
<dbReference type="AlphaFoldDB" id="A0A015Z245"/>
<proteinExistence type="predicted"/>
<evidence type="ECO:0000313" key="1">
    <source>
        <dbReference type="EMBL" id="EXZ28954.1"/>
    </source>
</evidence>
<protein>
    <submittedName>
        <fullName evidence="1">Uncharacterized protein</fullName>
    </submittedName>
</protein>
<accession>A0A015Z245</accession>
<gene>
    <name evidence="1" type="ORF">M136_1856</name>
</gene>
<dbReference type="EMBL" id="JGDJ01000179">
    <property type="protein sequence ID" value="EXZ28954.1"/>
    <property type="molecule type" value="Genomic_DNA"/>
</dbReference>
<dbReference type="Proteomes" id="UP000022082">
    <property type="component" value="Unassembled WGS sequence"/>
</dbReference>
<reference evidence="1 2" key="1">
    <citation type="submission" date="2014-02" db="EMBL/GenBank/DDBJ databases">
        <authorList>
            <person name="Sears C."/>
            <person name="Carroll K."/>
            <person name="Sack B.R."/>
            <person name="Qadri F."/>
            <person name="Myers L.L."/>
            <person name="Chung G.-T."/>
            <person name="Escheverria P."/>
            <person name="Fraser C.M."/>
            <person name="Sadzewicz L."/>
            <person name="Shefchek K.A."/>
            <person name="Tallon L."/>
            <person name="Das S.P."/>
            <person name="Daugherty S."/>
            <person name="Mongodin E.F."/>
        </authorList>
    </citation>
    <scope>NUCLEOTIDE SEQUENCE [LARGE SCALE GENOMIC DNA]</scope>
    <source>
        <strain evidence="1 2">S36L11</strain>
    </source>
</reference>
<name>A0A015Z245_BACFG</name>
<sequence length="43" mass="4995">MIFISILINYSKDKFFPLKKENNSADRLPVLMKIPNIASSKRL</sequence>